<dbReference type="InterPro" id="IPR036390">
    <property type="entry name" value="WH_DNA-bd_sf"/>
</dbReference>
<dbReference type="PANTHER" id="PTHR33164:SF64">
    <property type="entry name" value="TRANSCRIPTIONAL REGULATOR SLYA"/>
    <property type="match status" value="1"/>
</dbReference>
<gene>
    <name evidence="5" type="ORF">SAMN04488503_1042</name>
</gene>
<dbReference type="Proteomes" id="UP000198324">
    <property type="component" value="Unassembled WGS sequence"/>
</dbReference>
<evidence type="ECO:0000256" key="2">
    <source>
        <dbReference type="ARBA" id="ARBA00023125"/>
    </source>
</evidence>
<dbReference type="Pfam" id="PF12802">
    <property type="entry name" value="MarR_2"/>
    <property type="match status" value="1"/>
</dbReference>
<dbReference type="GO" id="GO:0003700">
    <property type="term" value="F:DNA-binding transcription factor activity"/>
    <property type="evidence" value="ECO:0007669"/>
    <property type="project" value="InterPro"/>
</dbReference>
<dbReference type="PROSITE" id="PS50995">
    <property type="entry name" value="HTH_MARR_2"/>
    <property type="match status" value="1"/>
</dbReference>
<dbReference type="EMBL" id="FZOC01000002">
    <property type="protein sequence ID" value="SNR75342.1"/>
    <property type="molecule type" value="Genomic_DNA"/>
</dbReference>
<dbReference type="InterPro" id="IPR039422">
    <property type="entry name" value="MarR/SlyA-like"/>
</dbReference>
<dbReference type="InterPro" id="IPR000835">
    <property type="entry name" value="HTH_MarR-typ"/>
</dbReference>
<proteinExistence type="predicted"/>
<accession>A0A238YWN1</accession>
<dbReference type="InterPro" id="IPR023187">
    <property type="entry name" value="Tscrpt_reg_MarR-type_CS"/>
</dbReference>
<keyword evidence="1" id="KW-0805">Transcription regulation</keyword>
<sequence>MHPTSSRYLLRDSLGHLATQFSKAVLRRINQEFAAGGHAVTGEQWTALVHIWDAEGLTQQELGQRLIKDKTTIARLVAGLERQGYVRRKPGASDRRERLLALSERGRADMPVLAALVQGVLDQACAGIDAHELSLCRRVLARARQNLVGSKA</sequence>
<dbReference type="SMART" id="SM00347">
    <property type="entry name" value="HTH_MARR"/>
    <property type="match status" value="1"/>
</dbReference>
<feature type="domain" description="HTH marR-type" evidence="4">
    <location>
        <begin position="11"/>
        <end position="145"/>
    </location>
</feature>
<reference evidence="5 6" key="1">
    <citation type="submission" date="2017-06" db="EMBL/GenBank/DDBJ databases">
        <authorList>
            <person name="Kim H.J."/>
            <person name="Triplett B.A."/>
        </authorList>
    </citation>
    <scope>NUCLEOTIDE SEQUENCE [LARGE SCALE GENOMIC DNA]</scope>
    <source>
        <strain evidence="5 6">DSM 13116</strain>
    </source>
</reference>
<dbReference type="PANTHER" id="PTHR33164">
    <property type="entry name" value="TRANSCRIPTIONAL REGULATOR, MARR FAMILY"/>
    <property type="match status" value="1"/>
</dbReference>
<dbReference type="RefSeq" id="WP_089272446.1">
    <property type="nucleotide sequence ID" value="NZ_FZOC01000002.1"/>
</dbReference>
<protein>
    <submittedName>
        <fullName evidence="5">DNA-binding transcriptional regulator, MarR family</fullName>
    </submittedName>
</protein>
<evidence type="ECO:0000313" key="5">
    <source>
        <dbReference type="EMBL" id="SNR75342.1"/>
    </source>
</evidence>
<dbReference type="OrthoDB" id="8906692at2"/>
<keyword evidence="3" id="KW-0804">Transcription</keyword>
<keyword evidence="6" id="KW-1185">Reference proteome</keyword>
<dbReference type="PROSITE" id="PS01117">
    <property type="entry name" value="HTH_MARR_1"/>
    <property type="match status" value="1"/>
</dbReference>
<dbReference type="SUPFAM" id="SSF46785">
    <property type="entry name" value="Winged helix' DNA-binding domain"/>
    <property type="match status" value="1"/>
</dbReference>
<dbReference type="AlphaFoldDB" id="A0A238YWN1"/>
<evidence type="ECO:0000259" key="4">
    <source>
        <dbReference type="PROSITE" id="PS50995"/>
    </source>
</evidence>
<dbReference type="GO" id="GO:0006950">
    <property type="term" value="P:response to stress"/>
    <property type="evidence" value="ECO:0007669"/>
    <property type="project" value="TreeGrafter"/>
</dbReference>
<organism evidence="5 6">
    <name type="scientific">Humidesulfovibrio mexicanus</name>
    <dbReference type="NCBI Taxonomy" id="147047"/>
    <lineage>
        <taxon>Bacteria</taxon>
        <taxon>Pseudomonadati</taxon>
        <taxon>Thermodesulfobacteriota</taxon>
        <taxon>Desulfovibrionia</taxon>
        <taxon>Desulfovibrionales</taxon>
        <taxon>Desulfovibrionaceae</taxon>
        <taxon>Humidesulfovibrio</taxon>
    </lineage>
</organism>
<name>A0A238YWN1_9BACT</name>
<evidence type="ECO:0000256" key="3">
    <source>
        <dbReference type="ARBA" id="ARBA00023163"/>
    </source>
</evidence>
<dbReference type="Gene3D" id="1.10.10.10">
    <property type="entry name" value="Winged helix-like DNA-binding domain superfamily/Winged helix DNA-binding domain"/>
    <property type="match status" value="1"/>
</dbReference>
<keyword evidence="2 5" id="KW-0238">DNA-binding</keyword>
<evidence type="ECO:0000313" key="6">
    <source>
        <dbReference type="Proteomes" id="UP000198324"/>
    </source>
</evidence>
<dbReference type="PRINTS" id="PR00598">
    <property type="entry name" value="HTHMARR"/>
</dbReference>
<dbReference type="InterPro" id="IPR036388">
    <property type="entry name" value="WH-like_DNA-bd_sf"/>
</dbReference>
<evidence type="ECO:0000256" key="1">
    <source>
        <dbReference type="ARBA" id="ARBA00023015"/>
    </source>
</evidence>
<dbReference type="GO" id="GO:0003677">
    <property type="term" value="F:DNA binding"/>
    <property type="evidence" value="ECO:0007669"/>
    <property type="project" value="UniProtKB-KW"/>
</dbReference>